<dbReference type="EMBL" id="GISG01173397">
    <property type="protein sequence ID" value="MBA4652167.1"/>
    <property type="molecule type" value="Transcribed_RNA"/>
</dbReference>
<proteinExistence type="predicted"/>
<name>A0A7C9DWU1_OPUST</name>
<dbReference type="EMBL" id="GISG01173398">
    <property type="protein sequence ID" value="MBA4652168.1"/>
    <property type="molecule type" value="Transcribed_RNA"/>
</dbReference>
<organism evidence="1">
    <name type="scientific">Opuntia streptacantha</name>
    <name type="common">Prickly pear cactus</name>
    <name type="synonym">Opuntia cardona</name>
    <dbReference type="NCBI Taxonomy" id="393608"/>
    <lineage>
        <taxon>Eukaryota</taxon>
        <taxon>Viridiplantae</taxon>
        <taxon>Streptophyta</taxon>
        <taxon>Embryophyta</taxon>
        <taxon>Tracheophyta</taxon>
        <taxon>Spermatophyta</taxon>
        <taxon>Magnoliopsida</taxon>
        <taxon>eudicotyledons</taxon>
        <taxon>Gunneridae</taxon>
        <taxon>Pentapetalae</taxon>
        <taxon>Caryophyllales</taxon>
        <taxon>Cactineae</taxon>
        <taxon>Cactaceae</taxon>
        <taxon>Opuntioideae</taxon>
        <taxon>Opuntia</taxon>
    </lineage>
</organism>
<reference evidence="1" key="2">
    <citation type="submission" date="2020-07" db="EMBL/GenBank/DDBJ databases">
        <authorList>
            <person name="Vera ALvarez R."/>
            <person name="Arias-Moreno D.M."/>
            <person name="Jimenez-Jacinto V."/>
            <person name="Jimenez-Bremont J.F."/>
            <person name="Swaminathan K."/>
            <person name="Moose S.P."/>
            <person name="Guerrero-Gonzalez M.L."/>
            <person name="Marino-Ramirez L."/>
            <person name="Landsman D."/>
            <person name="Rodriguez-Kessler M."/>
            <person name="Delgado-Sanchez P."/>
        </authorList>
    </citation>
    <scope>NUCLEOTIDE SEQUENCE</scope>
    <source>
        <tissue evidence="1">Cladode</tissue>
    </source>
</reference>
<accession>A0A7C9DWU1</accession>
<sequence length="104" mass="11734">MNSKTNKKFVETNNPVYSSIQQPNHCQTGLYILKLTLQQSATLSSTCIHNPLLFAMHQPKETRRDHTIMISSNKITTPNLGRSKTQLSSKITNNSSTSYITYCN</sequence>
<evidence type="ECO:0000313" key="1">
    <source>
        <dbReference type="EMBL" id="MBA4652167.1"/>
    </source>
</evidence>
<protein>
    <submittedName>
        <fullName evidence="1">Uncharacterized protein</fullName>
    </submittedName>
</protein>
<reference evidence="1" key="1">
    <citation type="journal article" date="2013" name="J. Plant Res.">
        <title>Effect of fungi and light on seed germination of three Opuntia species from semiarid lands of central Mexico.</title>
        <authorList>
            <person name="Delgado-Sanchez P."/>
            <person name="Jimenez-Bremont J.F."/>
            <person name="Guerrero-Gonzalez Mde L."/>
            <person name="Flores J."/>
        </authorList>
    </citation>
    <scope>NUCLEOTIDE SEQUENCE</scope>
    <source>
        <tissue evidence="1">Cladode</tissue>
    </source>
</reference>
<dbReference type="AlphaFoldDB" id="A0A7C9DWU1"/>